<sequence length="259" mass="27375">MAYETLIVEKEDGVAVVKLNRPPVNSLSGQAYGELYEAFVELEKDDAVNAIVVTGAGDKAFAAGLDIKDVAGKSIPGYFDFANTVRKALDKIAGINKPTIAALFGFVFGGGCEVALACDLRIASNDASIGCPEVNLGIMPGSGGTQRMPRLVGVAKAKELLFMGDTVSGDEAYRIGLVNKVVAKEAVVDEAKAWAKKLAKKPKVALSLIKSAIDTGLNMDLPSGITFENDCFTLTYVSEDGREGMAAFAEKRKPNFKGK</sequence>
<dbReference type="Gene3D" id="3.90.226.10">
    <property type="entry name" value="2-enoyl-CoA Hydratase, Chain A, domain 1"/>
    <property type="match status" value="1"/>
</dbReference>
<dbReference type="Pfam" id="PF00378">
    <property type="entry name" value="ECH_1"/>
    <property type="match status" value="1"/>
</dbReference>
<evidence type="ECO:0000313" key="3">
    <source>
        <dbReference type="EMBL" id="NLW34573.1"/>
    </source>
</evidence>
<protein>
    <submittedName>
        <fullName evidence="3">Enoyl-CoA hydratase/isomerase family protein</fullName>
    </submittedName>
</protein>
<evidence type="ECO:0000256" key="1">
    <source>
        <dbReference type="ARBA" id="ARBA00005254"/>
    </source>
</evidence>
<comment type="similarity">
    <text evidence="1">Belongs to the enoyl-CoA hydratase/isomerase family.</text>
</comment>
<dbReference type="GO" id="GO:0016836">
    <property type="term" value="F:hydro-lyase activity"/>
    <property type="evidence" value="ECO:0007669"/>
    <property type="project" value="UniProtKB-ARBA"/>
</dbReference>
<proteinExistence type="inferred from homology"/>
<reference evidence="3" key="2">
    <citation type="submission" date="2020-01" db="EMBL/GenBank/DDBJ databases">
        <authorList>
            <person name="Campanaro S."/>
        </authorList>
    </citation>
    <scope>NUCLEOTIDE SEQUENCE</scope>
    <source>
        <strain evidence="3">AS06rmzACSIP_7</strain>
    </source>
</reference>
<dbReference type="InterPro" id="IPR014748">
    <property type="entry name" value="Enoyl-CoA_hydra_C"/>
</dbReference>
<dbReference type="GO" id="GO:0006635">
    <property type="term" value="P:fatty acid beta-oxidation"/>
    <property type="evidence" value="ECO:0007669"/>
    <property type="project" value="TreeGrafter"/>
</dbReference>
<dbReference type="CDD" id="cd06558">
    <property type="entry name" value="crotonase-like"/>
    <property type="match status" value="1"/>
</dbReference>
<dbReference type="FunFam" id="3.90.226.10:FF:000009">
    <property type="entry name" value="Carnitinyl-CoA dehydratase"/>
    <property type="match status" value="1"/>
</dbReference>
<dbReference type="FunFam" id="1.10.12.10:FF:000001">
    <property type="entry name" value="Probable enoyl-CoA hydratase, mitochondrial"/>
    <property type="match status" value="1"/>
</dbReference>
<comment type="caution">
    <text evidence="3">The sequence shown here is derived from an EMBL/GenBank/DDBJ whole genome shotgun (WGS) entry which is preliminary data.</text>
</comment>
<dbReference type="EMBL" id="JAAYEE010000067">
    <property type="protein sequence ID" value="NLW34573.1"/>
    <property type="molecule type" value="Genomic_DNA"/>
</dbReference>
<dbReference type="SUPFAM" id="SSF52096">
    <property type="entry name" value="ClpP/crotonase"/>
    <property type="match status" value="1"/>
</dbReference>
<dbReference type="PANTHER" id="PTHR11941">
    <property type="entry name" value="ENOYL-COA HYDRATASE-RELATED"/>
    <property type="match status" value="1"/>
</dbReference>
<keyword evidence="2" id="KW-0456">Lyase</keyword>
<gene>
    <name evidence="3" type="ORF">GXY80_03690</name>
</gene>
<name>A0A351U224_9BACT</name>
<dbReference type="PANTHER" id="PTHR11941:SF54">
    <property type="entry name" value="ENOYL-COA HYDRATASE, MITOCHONDRIAL"/>
    <property type="match status" value="1"/>
</dbReference>
<evidence type="ECO:0000313" key="4">
    <source>
        <dbReference type="Proteomes" id="UP000777265"/>
    </source>
</evidence>
<organism evidence="3 4">
    <name type="scientific">Syntrophorhabdus aromaticivorans</name>
    <dbReference type="NCBI Taxonomy" id="328301"/>
    <lineage>
        <taxon>Bacteria</taxon>
        <taxon>Pseudomonadati</taxon>
        <taxon>Thermodesulfobacteriota</taxon>
        <taxon>Syntrophorhabdia</taxon>
        <taxon>Syntrophorhabdales</taxon>
        <taxon>Syntrophorhabdaceae</taxon>
        <taxon>Syntrophorhabdus</taxon>
    </lineage>
</organism>
<dbReference type="InterPro" id="IPR001753">
    <property type="entry name" value="Enoyl-CoA_hydra/iso"/>
</dbReference>
<dbReference type="Proteomes" id="UP000777265">
    <property type="component" value="Unassembled WGS sequence"/>
</dbReference>
<dbReference type="InterPro" id="IPR029045">
    <property type="entry name" value="ClpP/crotonase-like_dom_sf"/>
</dbReference>
<dbReference type="AlphaFoldDB" id="A0A351U224"/>
<evidence type="ECO:0000256" key="2">
    <source>
        <dbReference type="ARBA" id="ARBA00023239"/>
    </source>
</evidence>
<reference evidence="3" key="1">
    <citation type="journal article" date="2020" name="Biotechnol. Biofuels">
        <title>New insights from the biogas microbiome by comprehensive genome-resolved metagenomics of nearly 1600 species originating from multiple anaerobic digesters.</title>
        <authorList>
            <person name="Campanaro S."/>
            <person name="Treu L."/>
            <person name="Rodriguez-R L.M."/>
            <person name="Kovalovszki A."/>
            <person name="Ziels R.M."/>
            <person name="Maus I."/>
            <person name="Zhu X."/>
            <person name="Kougias P.G."/>
            <person name="Basile A."/>
            <person name="Luo G."/>
            <person name="Schluter A."/>
            <person name="Konstantinidis K.T."/>
            <person name="Angelidaki I."/>
        </authorList>
    </citation>
    <scope>NUCLEOTIDE SEQUENCE</scope>
    <source>
        <strain evidence="3">AS06rmzACSIP_7</strain>
    </source>
</reference>
<accession>A0A351U224</accession>
<dbReference type="STRING" id="909663.GCA_000512235_01523"/>
<dbReference type="Gene3D" id="1.10.12.10">
    <property type="entry name" value="Lyase 2-enoyl-coa Hydratase, Chain A, domain 2"/>
    <property type="match status" value="1"/>
</dbReference>